<reference evidence="1 2" key="1">
    <citation type="submission" date="2018-11" db="EMBL/GenBank/DDBJ databases">
        <authorList>
            <consortium name="Pathogen Informatics"/>
        </authorList>
    </citation>
    <scope>NUCLEOTIDE SEQUENCE [LARGE SCALE GENOMIC DNA]</scope>
</reference>
<organism evidence="1 2">
    <name type="scientific">Strongylus vulgaris</name>
    <name type="common">Blood worm</name>
    <dbReference type="NCBI Taxonomy" id="40348"/>
    <lineage>
        <taxon>Eukaryota</taxon>
        <taxon>Metazoa</taxon>
        <taxon>Ecdysozoa</taxon>
        <taxon>Nematoda</taxon>
        <taxon>Chromadorea</taxon>
        <taxon>Rhabditida</taxon>
        <taxon>Rhabditina</taxon>
        <taxon>Rhabditomorpha</taxon>
        <taxon>Strongyloidea</taxon>
        <taxon>Strongylidae</taxon>
        <taxon>Strongylus</taxon>
    </lineage>
</organism>
<proteinExistence type="predicted"/>
<protein>
    <submittedName>
        <fullName evidence="1">Uncharacterized protein</fullName>
    </submittedName>
</protein>
<keyword evidence="2" id="KW-1185">Reference proteome</keyword>
<dbReference type="Gene3D" id="3.30.420.40">
    <property type="match status" value="2"/>
</dbReference>
<name>A0A3P7JEA9_STRVU</name>
<accession>A0A3P7JEA9</accession>
<dbReference type="OrthoDB" id="421448at2759"/>
<dbReference type="EMBL" id="UYYB01114030">
    <property type="protein sequence ID" value="VDM81676.1"/>
    <property type="molecule type" value="Genomic_DNA"/>
</dbReference>
<sequence length="122" mass="14025">MFETFNVPGLFIAEQALLALAASWYSRAGNERTLTGLEFVKYDTDGAKWLKTYHGVNNITKKEFTLDVGYERFLGPEIFFHPEDFARNLQRDIKRISEYRLAISEVLSGGKLKVAFASFHWP</sequence>
<dbReference type="Gene3D" id="3.90.640.10">
    <property type="entry name" value="Actin, Chain A, domain 4"/>
    <property type="match status" value="1"/>
</dbReference>
<dbReference type="AlphaFoldDB" id="A0A3P7JEA9"/>
<dbReference type="Proteomes" id="UP000270094">
    <property type="component" value="Unassembled WGS sequence"/>
</dbReference>
<evidence type="ECO:0000313" key="1">
    <source>
        <dbReference type="EMBL" id="VDM81676.1"/>
    </source>
</evidence>
<gene>
    <name evidence="1" type="ORF">SVUK_LOCUS16674</name>
</gene>
<evidence type="ECO:0000313" key="2">
    <source>
        <dbReference type="Proteomes" id="UP000270094"/>
    </source>
</evidence>